<feature type="transmembrane region" description="Helical" evidence="1">
    <location>
        <begin position="12"/>
        <end position="30"/>
    </location>
</feature>
<name>A0A432D062_9VIBR</name>
<dbReference type="SUPFAM" id="SSF50998">
    <property type="entry name" value="Quinoprotein alcohol dehydrogenase-like"/>
    <property type="match status" value="1"/>
</dbReference>
<sequence>MGTAANKANRGFGIGVWGLMSFAPVCVFASQTVSIPQATFEVGESYLTLHSKKLTLREHEGKHNRYHQVQEEGFVRFVLRKPPEQNEKQRWEVKYLENYRGKGQNFNMEFEHNRLMGSGAVVSLSESGWKVIEEDPGEEILDGYDDKDRDRFINTINENSFYSTLSKALSFQAYNLNQPVSLPDSLSEKLGKSAKVTLSRVTEKWGAQVAEFTIALEQFGDKQLLSPCEYKISAFTKSGKITDVIFSCDVSLGGAPNWVTGYVIERLSYSYSSQSISAFSPEPIISVHPQGDVTAMKFMPEAGLLAYISQGGTGSETSWLTFWDLAQRKTLFTKRSSGAQLTLSEDGKTLASVDKNRLVQNYIPIGGRFIPFGQFADFDPERSVQSAAAFGRYTIVLNDSRELELLNTGYRSRITLKEQLQSAQQVAANNDGRVLTISKDGELNLYQLSISHEPCGSKTDFTEAWCEKPDVEFEFLESIKVENLWGDDVKTTDSITIDSLTLHPNQPKAIYCTQELRKCGVLDYQTGTASQLSATQLNFSDDGEYVITRSGVFDLNGKWITQYANSWLLVSSRAQDVADEQELVFVGGKRNNQGRFEPVIELLDSKNGEVVDRITSKVSHLDDVFQYQSGLFLISNDILANRTDIRIVDLATFETGVTQLPFIAKRVSVNQDRMLLMADNITMVTSLDQRFPPVSITKNLTDVQWIDDGILYVDDSGKLFKHTISTGKELLIKDFGERVYELLTLDSKGSTYVVMLAKSRLAFSDTDKIVQIGYGNAPHRSLIRSSKEGEFLSTGLYELGSFYNNSIPLVSRFDRDGQQKDTLEATWGTPTAQWVSNAGQLWLGDDSGMVTIRNIESGVLTESFTAHSGRVIAIFEVSESIIGTASQMGEIKFWQLNTPSLPPLHPQLRVSVPLLQHDISNRQSKLELTLVVDKDNEMVASTPEGYYWGTPKGIHQASFINKETLFDYRRYDLWLNRPDLVLERLSFASEKQLSMWQDIVRARQSRVPGFSPKLSFETKSDYQFKVTGSRPFVQKDTVTLDWQSDLLLKGQLHVTVNETPLYGGQGRAISASSGHIKIELSSGLNTIRVYALDEQGQQTRSQTLSYYRVSPQQKPTLYAVSIGVSDYQKSSLNLNYAKKDAEDLSTLLSQSEEFHRVEQLTLYDEQVVQESMGKVNAFLSQAKPNDRVIVFFAGHGFLDSQDNYYFGSHDITPENPENRGISYKTISDLLAASPSRYKLLMLDTCHSGEVNQFASLNNTKLTAGVTGRGFKVKSRKPTAQDGLEQSYQKLQTSFVDLRASTGAVVISASGGYEFALEKSNIANGVFTSAVLDALKNKAADANQDGRISTSELRTYTYAEVQRLTNGQQKPTTRSYNLDTDFAVF</sequence>
<dbReference type="InterPro" id="IPR011047">
    <property type="entry name" value="Quinoprotein_ADH-like_sf"/>
</dbReference>
<evidence type="ECO:0000313" key="4">
    <source>
        <dbReference type="Proteomes" id="UP000268973"/>
    </source>
</evidence>
<dbReference type="SUPFAM" id="SSF52129">
    <property type="entry name" value="Caspase-like"/>
    <property type="match status" value="1"/>
</dbReference>
<dbReference type="Proteomes" id="UP000268973">
    <property type="component" value="Unassembled WGS sequence"/>
</dbReference>
<dbReference type="RefSeq" id="WP_126572041.1">
    <property type="nucleotide sequence ID" value="NZ_RXZH01000001.1"/>
</dbReference>
<dbReference type="Gene3D" id="3.40.50.1460">
    <property type="match status" value="1"/>
</dbReference>
<dbReference type="Gene3D" id="2.130.10.10">
    <property type="entry name" value="YVTN repeat-like/Quinoprotein amine dehydrogenase"/>
    <property type="match status" value="2"/>
</dbReference>
<keyword evidence="4" id="KW-1185">Reference proteome</keyword>
<keyword evidence="1" id="KW-0812">Transmembrane</keyword>
<comment type="caution">
    <text evidence="3">The sequence shown here is derived from an EMBL/GenBank/DDBJ whole genome shotgun (WGS) entry which is preliminary data.</text>
</comment>
<reference evidence="3 4" key="1">
    <citation type="submission" date="2018-12" db="EMBL/GenBank/DDBJ databases">
        <title>Vibrio sp. isolated from China Sea.</title>
        <authorList>
            <person name="Li Y."/>
        </authorList>
    </citation>
    <scope>NUCLEOTIDE SEQUENCE [LARGE SCALE GENOMIC DNA]</scope>
    <source>
        <strain evidence="3 4">BEI207</strain>
    </source>
</reference>
<dbReference type="InterPro" id="IPR029030">
    <property type="entry name" value="Caspase-like_dom_sf"/>
</dbReference>
<organism evidence="3 4">
    <name type="scientific">Vibrio aquaticus</name>
    <dbReference type="NCBI Taxonomy" id="2496559"/>
    <lineage>
        <taxon>Bacteria</taxon>
        <taxon>Pseudomonadati</taxon>
        <taxon>Pseudomonadota</taxon>
        <taxon>Gammaproteobacteria</taxon>
        <taxon>Vibrionales</taxon>
        <taxon>Vibrionaceae</taxon>
        <taxon>Vibrio</taxon>
    </lineage>
</organism>
<evidence type="ECO:0000313" key="3">
    <source>
        <dbReference type="EMBL" id="RTZ17285.1"/>
    </source>
</evidence>
<dbReference type="InterPro" id="IPR018247">
    <property type="entry name" value="EF_Hand_1_Ca_BS"/>
</dbReference>
<dbReference type="SMART" id="SM00320">
    <property type="entry name" value="WD40"/>
    <property type="match status" value="3"/>
</dbReference>
<evidence type="ECO:0000259" key="2">
    <source>
        <dbReference type="Pfam" id="PF00656"/>
    </source>
</evidence>
<dbReference type="InterPro" id="IPR015943">
    <property type="entry name" value="WD40/YVTN_repeat-like_dom_sf"/>
</dbReference>
<dbReference type="SUPFAM" id="SSF69322">
    <property type="entry name" value="Tricorn protease domain 2"/>
    <property type="match status" value="1"/>
</dbReference>
<dbReference type="GO" id="GO:0006508">
    <property type="term" value="P:proteolysis"/>
    <property type="evidence" value="ECO:0007669"/>
    <property type="project" value="InterPro"/>
</dbReference>
<dbReference type="InterPro" id="IPR001680">
    <property type="entry name" value="WD40_rpt"/>
</dbReference>
<dbReference type="PROSITE" id="PS00018">
    <property type="entry name" value="EF_HAND_1"/>
    <property type="match status" value="1"/>
</dbReference>
<gene>
    <name evidence="3" type="ORF">EJ063_00445</name>
</gene>
<protein>
    <recommendedName>
        <fullName evidence="2">Peptidase C14 caspase domain-containing protein</fullName>
    </recommendedName>
</protein>
<evidence type="ECO:0000256" key="1">
    <source>
        <dbReference type="SAM" id="Phobius"/>
    </source>
</evidence>
<keyword evidence="1" id="KW-1133">Transmembrane helix</keyword>
<dbReference type="Pfam" id="PF00656">
    <property type="entry name" value="Peptidase_C14"/>
    <property type="match status" value="1"/>
</dbReference>
<accession>A0A432D062</accession>
<keyword evidence="1" id="KW-0472">Membrane</keyword>
<dbReference type="GO" id="GO:0004197">
    <property type="term" value="F:cysteine-type endopeptidase activity"/>
    <property type="evidence" value="ECO:0007669"/>
    <property type="project" value="InterPro"/>
</dbReference>
<proteinExistence type="predicted"/>
<feature type="domain" description="Peptidase C14 caspase" evidence="2">
    <location>
        <begin position="1118"/>
        <end position="1381"/>
    </location>
</feature>
<dbReference type="EMBL" id="RXZH01000001">
    <property type="protein sequence ID" value="RTZ17285.1"/>
    <property type="molecule type" value="Genomic_DNA"/>
</dbReference>
<dbReference type="InterPro" id="IPR011600">
    <property type="entry name" value="Pept_C14_caspase"/>
</dbReference>
<dbReference type="OrthoDB" id="235631at2"/>